<dbReference type="PROSITE" id="PS01267">
    <property type="entry name" value="UPF0023"/>
    <property type="match status" value="1"/>
</dbReference>
<dbReference type="InterPro" id="IPR046928">
    <property type="entry name" value="SDO1/SBDS_C"/>
</dbReference>
<proteinExistence type="inferred from homology"/>
<keyword evidence="7" id="KW-0539">Nucleus</keyword>
<dbReference type="Gene3D" id="1.10.10.900">
    <property type="entry name" value="SBDS protein C-terminal domain, subdomain 1"/>
    <property type="match status" value="1"/>
</dbReference>
<dbReference type="InterPro" id="IPR036786">
    <property type="entry name" value="Ribosome_mat_SBDS_N_sf"/>
</dbReference>
<protein>
    <recommendedName>
        <fullName evidence="4">Ribosome maturation protein SBDS</fullName>
    </recommendedName>
</protein>
<dbReference type="SUPFAM" id="SSF89895">
    <property type="entry name" value="FYSH domain"/>
    <property type="match status" value="1"/>
</dbReference>
<comment type="function">
    <text evidence="8">Required for the assembly of mature ribosomes and ribosome biogenesis. Together with EFL1, triggers the GTP-dependent release of EIF6 from 60S pre-ribosomes in the cytoplasm, thereby activating ribosomes for translation competence by allowing 80S ribosome assembly and facilitating EIF6 recycling to the nucleus, where it is required for 60S rRNA processing and nuclear export. Required for normal levels of protein synthesis. May play a role in cellular stress resistance. May play a role in cellular response to DNA damage. May play a role in cell proliferation.</text>
</comment>
<dbReference type="FunFam" id="1.10.10.900:FF:000001">
    <property type="entry name" value="SBDS, ribosome maturation factor"/>
    <property type="match status" value="1"/>
</dbReference>
<dbReference type="GO" id="GO:0005634">
    <property type="term" value="C:nucleus"/>
    <property type="evidence" value="ECO:0007669"/>
    <property type="project" value="UniProtKB-SubCell"/>
</dbReference>
<dbReference type="InterPro" id="IPR002140">
    <property type="entry name" value="Sdo1/SBDS"/>
</dbReference>
<dbReference type="PANTHER" id="PTHR10927:SF1">
    <property type="entry name" value="RIBOSOME MATURATION PROTEIN SBDS"/>
    <property type="match status" value="1"/>
</dbReference>
<comment type="subunit">
    <text evidence="9">Associates with the 60S ribosomal subunit.</text>
</comment>
<comment type="subcellular location">
    <subcellularLocation>
        <location evidence="2">Cytoplasm</location>
    </subcellularLocation>
    <subcellularLocation>
        <location evidence="1">Nucleus</location>
    </subcellularLocation>
</comment>
<evidence type="ECO:0000259" key="11">
    <source>
        <dbReference type="Pfam" id="PF09377"/>
    </source>
</evidence>
<evidence type="ECO:0000256" key="2">
    <source>
        <dbReference type="ARBA" id="ARBA00004496"/>
    </source>
</evidence>
<evidence type="ECO:0000256" key="6">
    <source>
        <dbReference type="ARBA" id="ARBA00022517"/>
    </source>
</evidence>
<keyword evidence="5" id="KW-0963">Cytoplasm</keyword>
<dbReference type="PANTHER" id="PTHR10927">
    <property type="entry name" value="RIBOSOME MATURATION PROTEIN SBDS"/>
    <property type="match status" value="1"/>
</dbReference>
<evidence type="ECO:0000256" key="1">
    <source>
        <dbReference type="ARBA" id="ARBA00004123"/>
    </source>
</evidence>
<gene>
    <name evidence="13" type="ORF">OXD698_LOCUS25940</name>
</gene>
<sequence>MASKIFTPTNQIRLTNIATVRLKKGGKRFEIACYRNKVISWRNKEEKDIDEVLQTHTVFSNVSKGQAAKKEDLMSAFNTEDQTKICLEILEKGELQVSDKERTQHLETTFKEIASIVSGKCINPETKRPYTISIIEQAMKDIHYSINPNRNAKQQALEVIRQLKQSNNIPIQQAQMRVQLTIPAKDAKKFKEKMNKLSSAPHIDNEEFLGASMQLTCAIDPGVFRELDDLISSETRGQGQLELISLMDVAEGDETFNELHDEKTDE</sequence>
<dbReference type="InterPro" id="IPR039100">
    <property type="entry name" value="Sdo1/SBDS-like"/>
</dbReference>
<dbReference type="InterPro" id="IPR018023">
    <property type="entry name" value="Ribosome_mat_SBDS_CS"/>
</dbReference>
<dbReference type="Proteomes" id="UP000663844">
    <property type="component" value="Unassembled WGS sequence"/>
</dbReference>
<dbReference type="SUPFAM" id="SSF109728">
    <property type="entry name" value="Hypothetical protein AF0491, middle domain"/>
    <property type="match status" value="1"/>
</dbReference>
<reference evidence="13" key="1">
    <citation type="submission" date="2021-02" db="EMBL/GenBank/DDBJ databases">
        <authorList>
            <person name="Nowell W R."/>
        </authorList>
    </citation>
    <scope>NUCLEOTIDE SEQUENCE</scope>
</reference>
<dbReference type="Gene3D" id="3.30.1250.10">
    <property type="entry name" value="Ribosome maturation protein SBDS, N-terminal domain"/>
    <property type="match status" value="1"/>
</dbReference>
<feature type="domain" description="Ribosome maturation protein SDO1/SBDS central" evidence="11">
    <location>
        <begin position="111"/>
        <end position="174"/>
    </location>
</feature>
<feature type="domain" description="Ribosome maturation protein SDO1/SBDS C-terminal" evidence="12">
    <location>
        <begin position="176"/>
        <end position="246"/>
    </location>
</feature>
<feature type="domain" description="Ribosome maturation protein SDO1/SBDS N-terminal" evidence="10">
    <location>
        <begin position="16"/>
        <end position="102"/>
    </location>
</feature>
<evidence type="ECO:0000259" key="10">
    <source>
        <dbReference type="Pfam" id="PF01172"/>
    </source>
</evidence>
<evidence type="ECO:0000256" key="8">
    <source>
        <dbReference type="ARBA" id="ARBA00025433"/>
    </source>
</evidence>
<dbReference type="FunFam" id="3.30.1250.10:FF:000001">
    <property type="entry name" value="SBDS, ribosome maturation factor"/>
    <property type="match status" value="1"/>
</dbReference>
<accession>A0A819JRR4</accession>
<evidence type="ECO:0000313" key="14">
    <source>
        <dbReference type="Proteomes" id="UP000663844"/>
    </source>
</evidence>
<dbReference type="Gene3D" id="3.30.70.240">
    <property type="match status" value="1"/>
</dbReference>
<evidence type="ECO:0000256" key="4">
    <source>
        <dbReference type="ARBA" id="ARBA00014814"/>
    </source>
</evidence>
<evidence type="ECO:0000256" key="5">
    <source>
        <dbReference type="ARBA" id="ARBA00022490"/>
    </source>
</evidence>
<dbReference type="NCBIfam" id="TIGR00291">
    <property type="entry name" value="RNA_SBDS"/>
    <property type="match status" value="1"/>
</dbReference>
<dbReference type="Pfam" id="PF01172">
    <property type="entry name" value="SBDS_N"/>
    <property type="match status" value="1"/>
</dbReference>
<organism evidence="13 14">
    <name type="scientific">Adineta steineri</name>
    <dbReference type="NCBI Taxonomy" id="433720"/>
    <lineage>
        <taxon>Eukaryota</taxon>
        <taxon>Metazoa</taxon>
        <taxon>Spiralia</taxon>
        <taxon>Gnathifera</taxon>
        <taxon>Rotifera</taxon>
        <taxon>Eurotatoria</taxon>
        <taxon>Bdelloidea</taxon>
        <taxon>Adinetida</taxon>
        <taxon>Adinetidae</taxon>
        <taxon>Adineta</taxon>
    </lineage>
</organism>
<comment type="similarity">
    <text evidence="3">Belongs to the SDO1/SBDS family.</text>
</comment>
<dbReference type="GO" id="GO:0005737">
    <property type="term" value="C:cytoplasm"/>
    <property type="evidence" value="ECO:0007669"/>
    <property type="project" value="UniProtKB-SubCell"/>
</dbReference>
<dbReference type="Pfam" id="PF20268">
    <property type="entry name" value="SBDS_C"/>
    <property type="match status" value="1"/>
</dbReference>
<dbReference type="Pfam" id="PF09377">
    <property type="entry name" value="SBDS_domain_II"/>
    <property type="match status" value="1"/>
</dbReference>
<name>A0A819JRR4_9BILA</name>
<evidence type="ECO:0000256" key="9">
    <source>
        <dbReference type="ARBA" id="ARBA00049708"/>
    </source>
</evidence>
<dbReference type="EMBL" id="CAJOAZ010002531">
    <property type="protein sequence ID" value="CAF3937554.1"/>
    <property type="molecule type" value="Genomic_DNA"/>
</dbReference>
<evidence type="ECO:0000313" key="13">
    <source>
        <dbReference type="EMBL" id="CAF3937554.1"/>
    </source>
</evidence>
<evidence type="ECO:0000256" key="3">
    <source>
        <dbReference type="ARBA" id="ARBA00007433"/>
    </source>
</evidence>
<dbReference type="InterPro" id="IPR037188">
    <property type="entry name" value="Sdo1/SBDS_central_sf"/>
</dbReference>
<keyword evidence="6" id="KW-0690">Ribosome biogenesis</keyword>
<dbReference type="InterPro" id="IPR019783">
    <property type="entry name" value="SDO1/SBDS_N"/>
</dbReference>
<dbReference type="AlphaFoldDB" id="A0A819JRR4"/>
<dbReference type="GO" id="GO:0042256">
    <property type="term" value="P:cytosolic ribosome assembly"/>
    <property type="evidence" value="ECO:0007669"/>
    <property type="project" value="InterPro"/>
</dbReference>
<dbReference type="InterPro" id="IPR018978">
    <property type="entry name" value="SDO1/SBDS_central"/>
</dbReference>
<comment type="caution">
    <text evidence="13">The sequence shown here is derived from an EMBL/GenBank/DDBJ whole genome shotgun (WGS) entry which is preliminary data.</text>
</comment>
<evidence type="ECO:0000256" key="7">
    <source>
        <dbReference type="ARBA" id="ARBA00023242"/>
    </source>
</evidence>
<evidence type="ECO:0000259" key="12">
    <source>
        <dbReference type="Pfam" id="PF20268"/>
    </source>
</evidence>